<feature type="region of interest" description="Disordered" evidence="1">
    <location>
        <begin position="1"/>
        <end position="31"/>
    </location>
</feature>
<feature type="compositionally biased region" description="Low complexity" evidence="1">
    <location>
        <begin position="1"/>
        <end position="22"/>
    </location>
</feature>
<dbReference type="AlphaFoldDB" id="A0A849BQB0"/>
<name>A0A849BQB0_9ACTN</name>
<dbReference type="RefSeq" id="WP_171203005.1">
    <property type="nucleotide sequence ID" value="NZ_BAAANP010000021.1"/>
</dbReference>
<evidence type="ECO:0000256" key="1">
    <source>
        <dbReference type="SAM" id="MobiDB-lite"/>
    </source>
</evidence>
<sequence>MATSESTHEAATTAAVGDAPAGSTLAAERPVPRQHVAVDPVAVDPVAADPVPVGAVAPGHGVLEHVFERPATAGAPAPTAWVVDLCDDVRPSADDVRSVGPVATGTRGTALQAMAGWGGALVVGAACWAGALTVLTRVL</sequence>
<evidence type="ECO:0000313" key="3">
    <source>
        <dbReference type="Proteomes" id="UP000555552"/>
    </source>
</evidence>
<comment type="caution">
    <text evidence="2">The sequence shown here is derived from an EMBL/GenBank/DDBJ whole genome shotgun (WGS) entry which is preliminary data.</text>
</comment>
<proteinExistence type="predicted"/>
<keyword evidence="3" id="KW-1185">Reference proteome</keyword>
<accession>A0A849BQB0</accession>
<organism evidence="2 3">
    <name type="scientific">Pseudokineococcus marinus</name>
    <dbReference type="NCBI Taxonomy" id="351215"/>
    <lineage>
        <taxon>Bacteria</taxon>
        <taxon>Bacillati</taxon>
        <taxon>Actinomycetota</taxon>
        <taxon>Actinomycetes</taxon>
        <taxon>Kineosporiales</taxon>
        <taxon>Kineosporiaceae</taxon>
        <taxon>Pseudokineococcus</taxon>
    </lineage>
</organism>
<dbReference type="EMBL" id="JABEMA010000106">
    <property type="protein sequence ID" value="NNH23177.1"/>
    <property type="molecule type" value="Genomic_DNA"/>
</dbReference>
<gene>
    <name evidence="2" type="ORF">HLB09_08750</name>
</gene>
<reference evidence="2 3" key="1">
    <citation type="submission" date="2020-05" db="EMBL/GenBank/DDBJ databases">
        <title>MicrobeNet Type strains.</title>
        <authorList>
            <person name="Nicholson A.C."/>
        </authorList>
    </citation>
    <scope>NUCLEOTIDE SEQUENCE [LARGE SCALE GENOMIC DNA]</scope>
    <source>
        <strain evidence="2 3">JCM 14547</strain>
    </source>
</reference>
<dbReference type="Proteomes" id="UP000555552">
    <property type="component" value="Unassembled WGS sequence"/>
</dbReference>
<protein>
    <submittedName>
        <fullName evidence="2">Uncharacterized protein</fullName>
    </submittedName>
</protein>
<evidence type="ECO:0000313" key="2">
    <source>
        <dbReference type="EMBL" id="NNH23177.1"/>
    </source>
</evidence>